<gene>
    <name evidence="4" type="ORF">QE399_001183</name>
</gene>
<dbReference type="InterPro" id="IPR002563">
    <property type="entry name" value="Flavin_Rdtase-like_dom"/>
</dbReference>
<keyword evidence="5" id="KW-1185">Reference proteome</keyword>
<dbReference type="Gene3D" id="2.30.110.10">
    <property type="entry name" value="Electron Transport, Fmn-binding Protein, Chain A"/>
    <property type="match status" value="1"/>
</dbReference>
<dbReference type="SUPFAM" id="SSF50475">
    <property type="entry name" value="FMN-binding split barrel"/>
    <property type="match status" value="1"/>
</dbReference>
<feature type="domain" description="Flavin reductase like" evidence="3">
    <location>
        <begin position="25"/>
        <end position="169"/>
    </location>
</feature>
<protein>
    <submittedName>
        <fullName evidence="4">Flavin reductase (DIM6/NTAB) family NADH-FMN oxidoreductase RutF</fullName>
    </submittedName>
</protein>
<dbReference type="EMBL" id="JAVIZX010000001">
    <property type="protein sequence ID" value="MDR6213494.1"/>
    <property type="molecule type" value="Genomic_DNA"/>
</dbReference>
<dbReference type="PANTHER" id="PTHR30466:SF11">
    <property type="entry name" value="FLAVIN-DEPENDENT MONOOXYGENASE, REDUCTASE SUBUNIT HSAB"/>
    <property type="match status" value="1"/>
</dbReference>
<dbReference type="SMART" id="SM00903">
    <property type="entry name" value="Flavin_Reduct"/>
    <property type="match status" value="1"/>
</dbReference>
<dbReference type="Proteomes" id="UP001267710">
    <property type="component" value="Unassembled WGS sequence"/>
</dbReference>
<evidence type="ECO:0000259" key="3">
    <source>
        <dbReference type="SMART" id="SM00903"/>
    </source>
</evidence>
<evidence type="ECO:0000313" key="4">
    <source>
        <dbReference type="EMBL" id="MDR6213494.1"/>
    </source>
</evidence>
<name>A0ABU1I8E2_9BURK</name>
<dbReference type="Pfam" id="PF01613">
    <property type="entry name" value="Flavin_Reduct"/>
    <property type="match status" value="1"/>
</dbReference>
<evidence type="ECO:0000313" key="5">
    <source>
        <dbReference type="Proteomes" id="UP001267710"/>
    </source>
</evidence>
<comment type="caution">
    <text evidence="4">The sequence shown here is derived from an EMBL/GenBank/DDBJ whole genome shotgun (WGS) entry which is preliminary data.</text>
</comment>
<reference evidence="4 5" key="1">
    <citation type="submission" date="2023-08" db="EMBL/GenBank/DDBJ databases">
        <title>Functional and genomic diversity of the sorghum phyllosphere microbiome.</title>
        <authorList>
            <person name="Shade A."/>
        </authorList>
    </citation>
    <scope>NUCLEOTIDE SEQUENCE [LARGE SCALE GENOMIC DNA]</scope>
    <source>
        <strain evidence="4 5">SORGH_AS_0335</strain>
    </source>
</reference>
<accession>A0ABU1I8E2</accession>
<dbReference type="InterPro" id="IPR012349">
    <property type="entry name" value="Split_barrel_FMN-bd"/>
</dbReference>
<evidence type="ECO:0000256" key="1">
    <source>
        <dbReference type="ARBA" id="ARBA00008898"/>
    </source>
</evidence>
<evidence type="ECO:0000256" key="2">
    <source>
        <dbReference type="ARBA" id="ARBA00023002"/>
    </source>
</evidence>
<sequence>MNSPLPRPTSARPPGFSPREFRDALGMFATGVTIVTARGAQGELIGMTASSFNSVSLAPPLVLWSLAHKASLLPAFAAGSHYAINVLAADQRALAERFATRGIDRWAGVDHAPGIAGAPVLAGAAAVFECFNRSQYVEGDHTIFVGEVERCSHLEGASPLLYHGGMFYTEHPLGAAPATAQTTQK</sequence>
<proteinExistence type="inferred from homology"/>
<dbReference type="RefSeq" id="WP_309827027.1">
    <property type="nucleotide sequence ID" value="NZ_JAVIZX010000001.1"/>
</dbReference>
<keyword evidence="2" id="KW-0560">Oxidoreductase</keyword>
<dbReference type="InterPro" id="IPR050268">
    <property type="entry name" value="NADH-dep_flavin_reductase"/>
</dbReference>
<dbReference type="PANTHER" id="PTHR30466">
    <property type="entry name" value="FLAVIN REDUCTASE"/>
    <property type="match status" value="1"/>
</dbReference>
<comment type="similarity">
    <text evidence="1">Belongs to the non-flavoprotein flavin reductase family.</text>
</comment>
<organism evidence="4 5">
    <name type="scientific">Paracidovorax wautersii</name>
    <dbReference type="NCBI Taxonomy" id="1177982"/>
    <lineage>
        <taxon>Bacteria</taxon>
        <taxon>Pseudomonadati</taxon>
        <taxon>Pseudomonadota</taxon>
        <taxon>Betaproteobacteria</taxon>
        <taxon>Burkholderiales</taxon>
        <taxon>Comamonadaceae</taxon>
        <taxon>Paracidovorax</taxon>
    </lineage>
</organism>